<keyword evidence="6 13" id="KW-0732">Signal</keyword>
<accession>A0AAI9XNJ9</accession>
<keyword evidence="4" id="KW-0719">Serine esterase</keyword>
<keyword evidence="7" id="KW-0378">Hydrolase</keyword>
<feature type="disulfide bond" evidence="12">
    <location>
        <begin position="56"/>
        <end position="130"/>
    </location>
</feature>
<reference evidence="14 15" key="1">
    <citation type="submission" date="2016-10" db="EMBL/GenBank/DDBJ databases">
        <title>The genome sequence of Colletotrichum fioriniae PJ7.</title>
        <authorList>
            <person name="Baroncelli R."/>
        </authorList>
    </citation>
    <scope>NUCLEOTIDE SEQUENCE [LARGE SCALE GENOMIC DNA]</scope>
    <source>
        <strain evidence="14">Col 31</strain>
    </source>
</reference>
<dbReference type="EMBL" id="MLGG01000029">
    <property type="protein sequence ID" value="KAK1454509.1"/>
    <property type="molecule type" value="Genomic_DNA"/>
</dbReference>
<comment type="caution">
    <text evidence="14">The sequence shown here is derived from an EMBL/GenBank/DDBJ whole genome shotgun (WGS) entry which is preliminary data.</text>
</comment>
<dbReference type="SMART" id="SM01110">
    <property type="entry name" value="Cutinase"/>
    <property type="match status" value="1"/>
</dbReference>
<name>A0AAI9XNJ9_9PEZI</name>
<feature type="signal peptide" evidence="13">
    <location>
        <begin position="1"/>
        <end position="19"/>
    </location>
</feature>
<dbReference type="EC" id="3.1.1.74" evidence="3"/>
<dbReference type="SUPFAM" id="SSF53474">
    <property type="entry name" value="alpha/beta-Hydrolases"/>
    <property type="match status" value="1"/>
</dbReference>
<dbReference type="Gene3D" id="3.40.50.1820">
    <property type="entry name" value="alpha/beta hydrolase"/>
    <property type="match status" value="1"/>
</dbReference>
<dbReference type="PRINTS" id="PR00129">
    <property type="entry name" value="CUTINASE"/>
</dbReference>
<dbReference type="PANTHER" id="PTHR48250">
    <property type="entry name" value="CUTINASE 2-RELATED"/>
    <property type="match status" value="1"/>
</dbReference>
<dbReference type="InterPro" id="IPR011150">
    <property type="entry name" value="Cutinase_monf"/>
</dbReference>
<feature type="chain" id="PRO_5042487945" description="cutinase" evidence="13">
    <location>
        <begin position="20"/>
        <end position="237"/>
    </location>
</feature>
<comment type="subcellular location">
    <subcellularLocation>
        <location evidence="1">Secreted</location>
    </subcellularLocation>
</comment>
<protein>
    <recommendedName>
        <fullName evidence="3">cutinase</fullName>
        <ecNumber evidence="3">3.1.1.74</ecNumber>
    </recommendedName>
</protein>
<dbReference type="InterPro" id="IPR043579">
    <property type="entry name" value="CUTINASE_2"/>
</dbReference>
<keyword evidence="5" id="KW-0964">Secreted</keyword>
<dbReference type="PANTHER" id="PTHR48250:SF3">
    <property type="entry name" value="CUTINASE 1-RELATED"/>
    <property type="match status" value="1"/>
</dbReference>
<comment type="catalytic activity">
    <reaction evidence="10">
        <text>cutin + H2O = cutin monomers.</text>
        <dbReference type="EC" id="3.1.1.74"/>
    </reaction>
</comment>
<evidence type="ECO:0000256" key="6">
    <source>
        <dbReference type="ARBA" id="ARBA00022729"/>
    </source>
</evidence>
<keyword evidence="8" id="KW-0843">Virulence</keyword>
<gene>
    <name evidence="14" type="ORF">CMEL01_16692</name>
</gene>
<evidence type="ECO:0000256" key="12">
    <source>
        <dbReference type="PIRSR" id="PIRSR611150-2"/>
    </source>
</evidence>
<evidence type="ECO:0000256" key="3">
    <source>
        <dbReference type="ARBA" id="ARBA00013095"/>
    </source>
</evidence>
<keyword evidence="15" id="KW-1185">Reference proteome</keyword>
<dbReference type="InterPro" id="IPR000675">
    <property type="entry name" value="Cutinase/axe"/>
</dbReference>
<sequence length="237" mass="25117">MPYTTALILLVLALTGGRAAMPLLSPEAQPPHGHLRPRQLGGIGGTTMKEFTRGGCKEIILVYARGSTEQGNVGSLGPLLSSGLKSRFRSVAVEGVDYAAGLATNALPGGADPAGTREMRRLVILAASRCPRSAVLVGGYSQGAAVTHRAVESLSAQVMQHVVAVFMFGDTQYTQDRGRIRGFPPSRTLIICNTGDAVCSGSLVIMPAHLMYAQRVNEVVAFLTRRLLQSGFRMPGR</sequence>
<proteinExistence type="inferred from homology"/>
<dbReference type="PROSITE" id="PS00931">
    <property type="entry name" value="CUTINASE_2"/>
    <property type="match status" value="1"/>
</dbReference>
<evidence type="ECO:0000256" key="11">
    <source>
        <dbReference type="PIRSR" id="PIRSR611150-1"/>
    </source>
</evidence>
<evidence type="ECO:0000256" key="1">
    <source>
        <dbReference type="ARBA" id="ARBA00004613"/>
    </source>
</evidence>
<keyword evidence="9 12" id="KW-1015">Disulfide bond</keyword>
<dbReference type="Proteomes" id="UP001239795">
    <property type="component" value="Unassembled WGS sequence"/>
</dbReference>
<evidence type="ECO:0000256" key="13">
    <source>
        <dbReference type="SAM" id="SignalP"/>
    </source>
</evidence>
<dbReference type="GO" id="GO:0005576">
    <property type="term" value="C:extracellular region"/>
    <property type="evidence" value="ECO:0007669"/>
    <property type="project" value="UniProtKB-SubCell"/>
</dbReference>
<evidence type="ECO:0000313" key="15">
    <source>
        <dbReference type="Proteomes" id="UP001239795"/>
    </source>
</evidence>
<dbReference type="InterPro" id="IPR029058">
    <property type="entry name" value="AB_hydrolase_fold"/>
</dbReference>
<evidence type="ECO:0000256" key="9">
    <source>
        <dbReference type="ARBA" id="ARBA00023157"/>
    </source>
</evidence>
<comment type="similarity">
    <text evidence="2">Belongs to the cutinase family.</text>
</comment>
<evidence type="ECO:0000313" key="14">
    <source>
        <dbReference type="EMBL" id="KAK1454509.1"/>
    </source>
</evidence>
<evidence type="ECO:0000256" key="8">
    <source>
        <dbReference type="ARBA" id="ARBA00023026"/>
    </source>
</evidence>
<dbReference type="GO" id="GO:0016052">
    <property type="term" value="P:carbohydrate catabolic process"/>
    <property type="evidence" value="ECO:0007669"/>
    <property type="project" value="TreeGrafter"/>
</dbReference>
<evidence type="ECO:0000256" key="4">
    <source>
        <dbReference type="ARBA" id="ARBA00022487"/>
    </source>
</evidence>
<organism evidence="14 15">
    <name type="scientific">Colletotrichum melonis</name>
    <dbReference type="NCBI Taxonomy" id="1209925"/>
    <lineage>
        <taxon>Eukaryota</taxon>
        <taxon>Fungi</taxon>
        <taxon>Dikarya</taxon>
        <taxon>Ascomycota</taxon>
        <taxon>Pezizomycotina</taxon>
        <taxon>Sordariomycetes</taxon>
        <taxon>Hypocreomycetidae</taxon>
        <taxon>Glomerellales</taxon>
        <taxon>Glomerellaceae</taxon>
        <taxon>Colletotrichum</taxon>
        <taxon>Colletotrichum acutatum species complex</taxon>
    </lineage>
</organism>
<feature type="disulfide bond" evidence="12">
    <location>
        <begin position="192"/>
        <end position="199"/>
    </location>
</feature>
<dbReference type="Pfam" id="PF01083">
    <property type="entry name" value="Cutinase"/>
    <property type="match status" value="1"/>
</dbReference>
<feature type="active site" evidence="11">
    <location>
        <position position="196"/>
    </location>
</feature>
<dbReference type="GO" id="GO:0050525">
    <property type="term" value="F:cutinase activity"/>
    <property type="evidence" value="ECO:0007669"/>
    <property type="project" value="UniProtKB-EC"/>
</dbReference>
<evidence type="ECO:0000256" key="2">
    <source>
        <dbReference type="ARBA" id="ARBA00007534"/>
    </source>
</evidence>
<evidence type="ECO:0000256" key="5">
    <source>
        <dbReference type="ARBA" id="ARBA00022525"/>
    </source>
</evidence>
<feature type="active site" description="Proton donor/acceptor" evidence="11">
    <location>
        <position position="209"/>
    </location>
</feature>
<dbReference type="AlphaFoldDB" id="A0AAI9XNJ9"/>
<evidence type="ECO:0000256" key="7">
    <source>
        <dbReference type="ARBA" id="ARBA00022801"/>
    </source>
</evidence>
<feature type="active site" description="Nucleophile" evidence="11">
    <location>
        <position position="141"/>
    </location>
</feature>
<evidence type="ECO:0000256" key="10">
    <source>
        <dbReference type="ARBA" id="ARBA00034045"/>
    </source>
</evidence>